<name>A0A1Q9AXR9_9HYPH</name>
<keyword evidence="5" id="KW-1185">Reference proteome</keyword>
<organism evidence="4 5">
    <name type="scientific">Xaviernesmea oryzae</name>
    <dbReference type="NCBI Taxonomy" id="464029"/>
    <lineage>
        <taxon>Bacteria</taxon>
        <taxon>Pseudomonadati</taxon>
        <taxon>Pseudomonadota</taxon>
        <taxon>Alphaproteobacteria</taxon>
        <taxon>Hyphomicrobiales</taxon>
        <taxon>Rhizobiaceae</taxon>
        <taxon>Rhizobium/Agrobacterium group</taxon>
        <taxon>Xaviernesmea</taxon>
    </lineage>
</organism>
<keyword evidence="1" id="KW-0694">RNA-binding</keyword>
<evidence type="ECO:0000313" key="5">
    <source>
        <dbReference type="Proteomes" id="UP000186364"/>
    </source>
</evidence>
<protein>
    <submittedName>
        <fullName evidence="4">RNA-binding protein</fullName>
    </submittedName>
</protein>
<dbReference type="RefSeq" id="WP_075627263.1">
    <property type="nucleotide sequence ID" value="NZ_FOAM01000001.1"/>
</dbReference>
<accession>A0A1Q9AXR9</accession>
<gene>
    <name evidence="4" type="ORF">BJF93_14885</name>
</gene>
<proteinExistence type="predicted"/>
<dbReference type="Gene3D" id="3.10.290.10">
    <property type="entry name" value="RNA-binding S4 domain"/>
    <property type="match status" value="1"/>
</dbReference>
<feature type="region of interest" description="Disordered" evidence="2">
    <location>
        <begin position="93"/>
        <end position="137"/>
    </location>
</feature>
<dbReference type="SUPFAM" id="SSF55174">
    <property type="entry name" value="Alpha-L RNA-binding motif"/>
    <property type="match status" value="1"/>
</dbReference>
<dbReference type="Proteomes" id="UP000186364">
    <property type="component" value="Unassembled WGS sequence"/>
</dbReference>
<dbReference type="GO" id="GO:0003723">
    <property type="term" value="F:RNA binding"/>
    <property type="evidence" value="ECO:0007669"/>
    <property type="project" value="UniProtKB-KW"/>
</dbReference>
<evidence type="ECO:0000256" key="2">
    <source>
        <dbReference type="SAM" id="MobiDB-lite"/>
    </source>
</evidence>
<dbReference type="AlphaFoldDB" id="A0A1Q9AXR9"/>
<dbReference type="CDD" id="cd00165">
    <property type="entry name" value="S4"/>
    <property type="match status" value="1"/>
</dbReference>
<reference evidence="4 5" key="1">
    <citation type="submission" date="2016-09" db="EMBL/GenBank/DDBJ databases">
        <title>Rhizobium sp. nov., a novel species isolated from the rice rhizosphere.</title>
        <authorList>
            <person name="Zhao J."/>
            <person name="Zhang X."/>
        </authorList>
    </citation>
    <scope>NUCLEOTIDE SEQUENCE [LARGE SCALE GENOMIC DNA]</scope>
    <source>
        <strain evidence="4 5">1.7048</strain>
    </source>
</reference>
<dbReference type="Pfam" id="PF01479">
    <property type="entry name" value="S4"/>
    <property type="match status" value="1"/>
</dbReference>
<dbReference type="InterPro" id="IPR002942">
    <property type="entry name" value="S4_RNA-bd"/>
</dbReference>
<comment type="caution">
    <text evidence="4">The sequence shown here is derived from an EMBL/GenBank/DDBJ whole genome shotgun (WGS) entry which is preliminary data.</text>
</comment>
<dbReference type="EMBL" id="MKIP01000037">
    <property type="protein sequence ID" value="OLP60246.1"/>
    <property type="molecule type" value="Genomic_DNA"/>
</dbReference>
<feature type="domain" description="RNA-binding S4" evidence="3">
    <location>
        <begin position="14"/>
        <end position="76"/>
    </location>
</feature>
<dbReference type="PROSITE" id="PS50889">
    <property type="entry name" value="S4"/>
    <property type="match status" value="1"/>
</dbReference>
<sequence length="137" mass="15714">MAQDRPADMPVERQRLDKWLFFTRLQKSRSIAQKTIEQGLVMVNEARVVQSSTMVKPGDIVTLSLDRRDLVLKVIAGGTRRGPFEEARLLYEDLTPPPDPERRLSAYDLATRERGAGRPTKKERRAIEGLKPWLDED</sequence>
<dbReference type="OrthoDB" id="9797176at2"/>
<dbReference type="SMART" id="SM00363">
    <property type="entry name" value="S4"/>
    <property type="match status" value="1"/>
</dbReference>
<evidence type="ECO:0000259" key="3">
    <source>
        <dbReference type="SMART" id="SM00363"/>
    </source>
</evidence>
<dbReference type="InterPro" id="IPR036986">
    <property type="entry name" value="S4_RNA-bd_sf"/>
</dbReference>
<evidence type="ECO:0000313" key="4">
    <source>
        <dbReference type="EMBL" id="OLP60246.1"/>
    </source>
</evidence>
<evidence type="ECO:0000256" key="1">
    <source>
        <dbReference type="PROSITE-ProRule" id="PRU00182"/>
    </source>
</evidence>
<feature type="compositionally biased region" description="Basic and acidic residues" evidence="2">
    <location>
        <begin position="99"/>
        <end position="116"/>
    </location>
</feature>